<evidence type="ECO:0000313" key="2">
    <source>
        <dbReference type="EMBL" id="PXA04817.1"/>
    </source>
</evidence>
<accession>A0A317ZKW8</accession>
<evidence type="ECO:0000313" key="3">
    <source>
        <dbReference type="Proteomes" id="UP000247099"/>
    </source>
</evidence>
<dbReference type="OrthoDB" id="200151at2"/>
<proteinExistence type="predicted"/>
<organism evidence="2 3">
    <name type="scientific">Coraliomargarita sinensis</name>
    <dbReference type="NCBI Taxonomy" id="2174842"/>
    <lineage>
        <taxon>Bacteria</taxon>
        <taxon>Pseudomonadati</taxon>
        <taxon>Verrucomicrobiota</taxon>
        <taxon>Opitutia</taxon>
        <taxon>Puniceicoccales</taxon>
        <taxon>Coraliomargaritaceae</taxon>
        <taxon>Coraliomargarita</taxon>
    </lineage>
</organism>
<keyword evidence="3" id="KW-1185">Reference proteome</keyword>
<evidence type="ECO:0000256" key="1">
    <source>
        <dbReference type="SAM" id="MobiDB-lite"/>
    </source>
</evidence>
<dbReference type="Proteomes" id="UP000247099">
    <property type="component" value="Unassembled WGS sequence"/>
</dbReference>
<reference evidence="2 3" key="1">
    <citation type="submission" date="2018-05" db="EMBL/GenBank/DDBJ databases">
        <title>Coraliomargarita sinensis sp. nov., isolated from a marine solar saltern.</title>
        <authorList>
            <person name="Zhou L.Y."/>
        </authorList>
    </citation>
    <scope>NUCLEOTIDE SEQUENCE [LARGE SCALE GENOMIC DNA]</scope>
    <source>
        <strain evidence="2 3">WN38</strain>
    </source>
</reference>
<name>A0A317ZKW8_9BACT</name>
<dbReference type="EMBL" id="QHJQ01000003">
    <property type="protein sequence ID" value="PXA04817.1"/>
    <property type="molecule type" value="Genomic_DNA"/>
</dbReference>
<sequence>MDKDSCRIPFSSLSAPEKRVHLKSKREREYKLRDAQDANEKYRALRSIDARHTPEHPEVLPFQDQIDEEKQLREQCYFDGLDETGRIIPPEEYARRDKGESQLEMMGHRVAERLQRLRRKGYHDGDDVYFVGANSRIEKEVPKFWRSNANPYVQRQKRRKIFKSLALHMQDGIESGKRYRMWVIHDGPRCHAMHLPKRWSGQAAKVTNWNESEFADQWGMRAIFRSAEAGSPVLKASKKEWNPEKERFERPYIRDEQGNRIPVRDEEDRQTWHPHSHIIMEKDGYYGPWANFLMWSDGVSKASTFRPIPRHQALTRPQKLGWINPEHAFTAVIQKAQNHFHTPKLDAGFIYDPREACKYVLKCDELDDVRDIDFLRFLKWTYKRRLVSFYGTAKKRKARIERDGIRIKSEWDAKTQKTRFVERPSHHVEVVKKDLEKPWKPPYHGDQCVLVAKLDPIPYHSPISEPVFLIRGRVDWPKLETKKDVLAILQQTQDTYEAAVEAFPLIYGCTIEEFLNGAPAFTQTPAKADLGFDFVENRAAFKRSAHTPPVISSAPCFSAPNRGKNEQSEVPVGPPTAVSSNQTTLKVEAEPPGAVNRSQKSELVGSCRPLPGESCDPAPPGSPEFNAVEYFGA</sequence>
<dbReference type="AlphaFoldDB" id="A0A317ZKW8"/>
<gene>
    <name evidence="2" type="ORF">DDZ13_06535</name>
</gene>
<comment type="caution">
    <text evidence="2">The sequence shown here is derived from an EMBL/GenBank/DDBJ whole genome shotgun (WGS) entry which is preliminary data.</text>
</comment>
<protein>
    <submittedName>
        <fullName evidence="2">Uncharacterized protein</fullName>
    </submittedName>
</protein>
<dbReference type="InParanoid" id="A0A317ZKW8"/>
<feature type="region of interest" description="Disordered" evidence="1">
    <location>
        <begin position="558"/>
        <end position="623"/>
    </location>
</feature>
<dbReference type="RefSeq" id="WP_146209277.1">
    <property type="nucleotide sequence ID" value="NZ_QHJQ01000003.1"/>
</dbReference>